<evidence type="ECO:0000313" key="3">
    <source>
        <dbReference type="Proteomes" id="UP001648503"/>
    </source>
</evidence>
<sequence>MIMSSSIKAVLVFLLQTDVFTLNVQVAVGKIPALVLVSSDKTVIQEQILAETTSQTKDSQATALGCSDGDSTNMWRLCIAPKVCHSTILGHFWVLQGSQF</sequence>
<feature type="chain" id="PRO_5045042114" evidence="1">
    <location>
        <begin position="22"/>
        <end position="100"/>
    </location>
</feature>
<dbReference type="EMBL" id="JAFCIX010000102">
    <property type="protein sequence ID" value="KAH6598499.1"/>
    <property type="molecule type" value="Genomic_DNA"/>
</dbReference>
<evidence type="ECO:0000313" key="2">
    <source>
        <dbReference type="EMBL" id="KAH6598499.1"/>
    </source>
</evidence>
<reference evidence="2 3" key="1">
    <citation type="submission" date="2021-02" db="EMBL/GenBank/DDBJ databases">
        <title>Variation within the Batrachochytrium salamandrivorans European outbreak.</title>
        <authorList>
            <person name="Kelly M."/>
            <person name="Pasmans F."/>
            <person name="Shea T.P."/>
            <person name="Munoz J.F."/>
            <person name="Carranza S."/>
            <person name="Cuomo C.A."/>
            <person name="Martel A."/>
        </authorList>
    </citation>
    <scope>NUCLEOTIDE SEQUENCE [LARGE SCALE GENOMIC DNA]</scope>
    <source>
        <strain evidence="2 3">AMFP18/2</strain>
    </source>
</reference>
<keyword evidence="3" id="KW-1185">Reference proteome</keyword>
<organism evidence="2 3">
    <name type="scientific">Batrachochytrium salamandrivorans</name>
    <dbReference type="NCBI Taxonomy" id="1357716"/>
    <lineage>
        <taxon>Eukaryota</taxon>
        <taxon>Fungi</taxon>
        <taxon>Fungi incertae sedis</taxon>
        <taxon>Chytridiomycota</taxon>
        <taxon>Chytridiomycota incertae sedis</taxon>
        <taxon>Chytridiomycetes</taxon>
        <taxon>Rhizophydiales</taxon>
        <taxon>Rhizophydiales incertae sedis</taxon>
        <taxon>Batrachochytrium</taxon>
    </lineage>
</organism>
<name>A0ABQ8FHR7_9FUNG</name>
<protein>
    <submittedName>
        <fullName evidence="2">Uncharacterized protein</fullName>
    </submittedName>
</protein>
<dbReference type="Proteomes" id="UP001648503">
    <property type="component" value="Unassembled WGS sequence"/>
</dbReference>
<comment type="caution">
    <text evidence="2">The sequence shown here is derived from an EMBL/GenBank/DDBJ whole genome shotgun (WGS) entry which is preliminary data.</text>
</comment>
<accession>A0ABQ8FHR7</accession>
<evidence type="ECO:0000256" key="1">
    <source>
        <dbReference type="SAM" id="SignalP"/>
    </source>
</evidence>
<gene>
    <name evidence="2" type="ORF">BASA50_003538</name>
</gene>
<feature type="signal peptide" evidence="1">
    <location>
        <begin position="1"/>
        <end position="21"/>
    </location>
</feature>
<proteinExistence type="predicted"/>
<keyword evidence="1" id="KW-0732">Signal</keyword>